<feature type="region of interest" description="Disordered" evidence="1">
    <location>
        <begin position="1"/>
        <end position="29"/>
    </location>
</feature>
<protein>
    <submittedName>
        <fullName evidence="2">Uncharacterized protein</fullName>
    </submittedName>
</protein>
<feature type="compositionally biased region" description="Basic and acidic residues" evidence="1">
    <location>
        <begin position="1"/>
        <end position="18"/>
    </location>
</feature>
<comment type="caution">
    <text evidence="2">The sequence shown here is derived from an EMBL/GenBank/DDBJ whole genome shotgun (WGS) entry which is preliminary data.</text>
</comment>
<name>A0A438HZG7_VITVI</name>
<dbReference type="EMBL" id="QGNW01000160">
    <property type="protein sequence ID" value="RVW89858.1"/>
    <property type="molecule type" value="Genomic_DNA"/>
</dbReference>
<dbReference type="Proteomes" id="UP000288805">
    <property type="component" value="Unassembled WGS sequence"/>
</dbReference>
<organism evidence="2 3">
    <name type="scientific">Vitis vinifera</name>
    <name type="common">Grape</name>
    <dbReference type="NCBI Taxonomy" id="29760"/>
    <lineage>
        <taxon>Eukaryota</taxon>
        <taxon>Viridiplantae</taxon>
        <taxon>Streptophyta</taxon>
        <taxon>Embryophyta</taxon>
        <taxon>Tracheophyta</taxon>
        <taxon>Spermatophyta</taxon>
        <taxon>Magnoliopsida</taxon>
        <taxon>eudicotyledons</taxon>
        <taxon>Gunneridae</taxon>
        <taxon>Pentapetalae</taxon>
        <taxon>rosids</taxon>
        <taxon>Vitales</taxon>
        <taxon>Vitaceae</taxon>
        <taxon>Viteae</taxon>
        <taxon>Vitis</taxon>
    </lineage>
</organism>
<gene>
    <name evidence="2" type="ORF">CK203_034474</name>
</gene>
<accession>A0A438HZG7</accession>
<dbReference type="AlphaFoldDB" id="A0A438HZG7"/>
<evidence type="ECO:0000256" key="1">
    <source>
        <dbReference type="SAM" id="MobiDB-lite"/>
    </source>
</evidence>
<reference evidence="2 3" key="1">
    <citation type="journal article" date="2018" name="PLoS Genet.">
        <title>Population sequencing reveals clonal diversity and ancestral inbreeding in the grapevine cultivar Chardonnay.</title>
        <authorList>
            <person name="Roach M.J."/>
            <person name="Johnson D.L."/>
            <person name="Bohlmann J."/>
            <person name="van Vuuren H.J."/>
            <person name="Jones S.J."/>
            <person name="Pretorius I.S."/>
            <person name="Schmidt S.A."/>
            <person name="Borneman A.R."/>
        </authorList>
    </citation>
    <scope>NUCLEOTIDE SEQUENCE [LARGE SCALE GENOMIC DNA]</scope>
    <source>
        <strain evidence="3">cv. Chardonnay</strain>
        <tissue evidence="2">Leaf</tissue>
    </source>
</reference>
<proteinExistence type="predicted"/>
<evidence type="ECO:0000313" key="2">
    <source>
        <dbReference type="EMBL" id="RVW89858.1"/>
    </source>
</evidence>
<evidence type="ECO:0000313" key="3">
    <source>
        <dbReference type="Proteomes" id="UP000288805"/>
    </source>
</evidence>
<sequence length="60" mass="6704">MEGEMKKKLLNKVEKPGGEIEVDDEGEEGMSSLRTSYGVRQRSFGVVAGLPYSPDFRRLV</sequence>